<organism evidence="2 3">
    <name type="scientific">Desulfonatronospira thiodismutans ASO3-1</name>
    <dbReference type="NCBI Taxonomy" id="555779"/>
    <lineage>
        <taxon>Bacteria</taxon>
        <taxon>Pseudomonadati</taxon>
        <taxon>Thermodesulfobacteriota</taxon>
        <taxon>Desulfovibrionia</taxon>
        <taxon>Desulfovibrionales</taxon>
        <taxon>Desulfonatronovibrionaceae</taxon>
        <taxon>Desulfonatronospira</taxon>
    </lineage>
</organism>
<dbReference type="Proteomes" id="UP000005496">
    <property type="component" value="Unassembled WGS sequence"/>
</dbReference>
<dbReference type="InterPro" id="IPR012903">
    <property type="entry name" value="Nif11"/>
</dbReference>
<dbReference type="AlphaFoldDB" id="D6SSP5"/>
<sequence length="89" mass="10066">MSIQSAKAFLELVQKDTGLHSRLARCRDSMEIMDIAREKGYDFTPDEARMVMEQPCDGVHDRMLEMLVQSLYARSQGHGKKVDSHAVPA</sequence>
<gene>
    <name evidence="2" type="ORF">Dthio_PD1050</name>
</gene>
<dbReference type="InterPro" id="IPR022516">
    <property type="entry name" value="CHP03798_Ocin"/>
</dbReference>
<accession>D6SSP5</accession>
<proteinExistence type="predicted"/>
<dbReference type="NCBIfam" id="TIGR03798">
    <property type="entry name" value="leader_Nif11"/>
    <property type="match status" value="1"/>
</dbReference>
<dbReference type="EMBL" id="ACJN02000003">
    <property type="protein sequence ID" value="EFI33711.1"/>
    <property type="molecule type" value="Genomic_DNA"/>
</dbReference>
<keyword evidence="3" id="KW-1185">Reference proteome</keyword>
<evidence type="ECO:0000259" key="1">
    <source>
        <dbReference type="Pfam" id="PF07862"/>
    </source>
</evidence>
<dbReference type="OrthoDB" id="5458396at2"/>
<dbReference type="RefSeq" id="WP_008871060.1">
    <property type="nucleotide sequence ID" value="NZ_ACJN02000003.1"/>
</dbReference>
<feature type="domain" description="Nif11" evidence="1">
    <location>
        <begin position="1"/>
        <end position="47"/>
    </location>
</feature>
<name>D6SSP5_9BACT</name>
<dbReference type="Pfam" id="PF07862">
    <property type="entry name" value="Nif11"/>
    <property type="match status" value="1"/>
</dbReference>
<evidence type="ECO:0000313" key="2">
    <source>
        <dbReference type="EMBL" id="EFI33711.1"/>
    </source>
</evidence>
<reference evidence="2" key="1">
    <citation type="submission" date="2010-05" db="EMBL/GenBank/DDBJ databases">
        <title>The draft genome of Desulfonatronospira thiodismutans ASO3-1.</title>
        <authorList>
            <consortium name="US DOE Joint Genome Institute (JGI-PGF)"/>
            <person name="Lucas S."/>
            <person name="Copeland A."/>
            <person name="Lapidus A."/>
            <person name="Cheng J.-F."/>
            <person name="Bruce D."/>
            <person name="Goodwin L."/>
            <person name="Pitluck S."/>
            <person name="Chertkov O."/>
            <person name="Brettin T."/>
            <person name="Detter J.C."/>
            <person name="Han C."/>
            <person name="Land M.L."/>
            <person name="Hauser L."/>
            <person name="Kyrpides N."/>
            <person name="Mikhailova N."/>
            <person name="Muyzer G."/>
            <person name="Woyke T."/>
        </authorList>
    </citation>
    <scope>NUCLEOTIDE SEQUENCE [LARGE SCALE GENOMIC DNA]</scope>
    <source>
        <strain evidence="2">ASO3-1</strain>
    </source>
</reference>
<comment type="caution">
    <text evidence="2">The sequence shown here is derived from an EMBL/GenBank/DDBJ whole genome shotgun (WGS) entry which is preliminary data.</text>
</comment>
<evidence type="ECO:0000313" key="3">
    <source>
        <dbReference type="Proteomes" id="UP000005496"/>
    </source>
</evidence>
<protein>
    <recommendedName>
        <fullName evidence="1">Nif11 domain-containing protein</fullName>
    </recommendedName>
</protein>